<gene>
    <name evidence="7" type="ORF">DCAF_LOCUS1363</name>
</gene>
<dbReference type="GO" id="GO:0098542">
    <property type="term" value="P:defense response to other organism"/>
    <property type="evidence" value="ECO:0007669"/>
    <property type="project" value="TreeGrafter"/>
</dbReference>
<accession>A0AAV1QSA4</accession>
<dbReference type="PRINTS" id="PR00364">
    <property type="entry name" value="DISEASERSIST"/>
</dbReference>
<reference evidence="7 8" key="1">
    <citation type="submission" date="2024-01" db="EMBL/GenBank/DDBJ databases">
        <authorList>
            <person name="Waweru B."/>
        </authorList>
    </citation>
    <scope>NUCLEOTIDE SEQUENCE [LARGE SCALE GENOMIC DNA]</scope>
</reference>
<keyword evidence="2" id="KW-0611">Plant defense</keyword>
<feature type="domain" description="NB-ARC" evidence="4">
    <location>
        <begin position="271"/>
        <end position="441"/>
    </location>
</feature>
<evidence type="ECO:0000259" key="6">
    <source>
        <dbReference type="Pfam" id="PF23598"/>
    </source>
</evidence>
<name>A0AAV1QSA4_9ROSI</name>
<evidence type="ECO:0000313" key="8">
    <source>
        <dbReference type="Proteomes" id="UP001314170"/>
    </source>
</evidence>
<dbReference type="Gene3D" id="3.40.50.300">
    <property type="entry name" value="P-loop containing nucleotide triphosphate hydrolases"/>
    <property type="match status" value="1"/>
</dbReference>
<dbReference type="Proteomes" id="UP001314170">
    <property type="component" value="Unassembled WGS sequence"/>
</dbReference>
<evidence type="ECO:0000256" key="3">
    <source>
        <dbReference type="SAM" id="MobiDB-lite"/>
    </source>
</evidence>
<comment type="caution">
    <text evidence="7">The sequence shown here is derived from an EMBL/GenBank/DDBJ whole genome shotgun (WGS) entry which is preliminary data.</text>
</comment>
<dbReference type="SUPFAM" id="SSF52058">
    <property type="entry name" value="L domain-like"/>
    <property type="match status" value="1"/>
</dbReference>
<dbReference type="Pfam" id="PF23559">
    <property type="entry name" value="WHD_DRP"/>
    <property type="match status" value="1"/>
</dbReference>
<dbReference type="InterPro" id="IPR055414">
    <property type="entry name" value="LRR_R13L4/SHOC2-like"/>
</dbReference>
<dbReference type="AlphaFoldDB" id="A0AAV1QSA4"/>
<sequence>MAAVITVSSLIDKLQALLNNKEVTSSRLKSQISCSIEKLRQCCKLLTVAEGKQSSNQIINIDGLETNLLPQAYIVEDIIDTFVLGAELKRRQMLTKLHSCVPLVSLLSQIRFSIEMKKSINDMEGLFHKQEQASETVHEGDSAGPSISDEQKSAHTTGKSNSNEQIAQAVESRVSDEQPVSTGTSISDEQQVHPSGEPVSHFIGAGPTDSAGSVDQRVSDGQSTQTPRSSFSGKEQAQTVGPITSEEEHLQQRQAKISDHLDEELDFVGLKDEVNKLFQATVKRQTLRFLISVVGAAGAGKTTIVRTVYNRADIVQHFPYRAWVHVSKEFAAKDLLIDMLKQVTTIKDEERLPLEKLQERVREVLIRKRYLIVFDDVQAFDIWDHLKNAFTNSLNGSRVLLTARNKEITDKIDDAGKFTLELRQLTIDESWTLFLKRVRTDESSIDPELRNQIFKKCKGLPLAIVVLGGLLSNKESSSWSKVIERADFGDDPSKAVLALAYQDLPPALKPCLLYLGLFPKEYVIPIRRLFQLWDAEGLVKSSTEESPEDVVEAYFEELLRRNMIEVARWRLDGSPKTCRAPGILYDNVFPNAADSRFFYINRTSIAELPYRVRRVAEYSDISNQVSSSDNLESLRSYISFKTRKGDTPADEVDKLLNKIIIRKGFALLSVLDLEHVYKPILSEAIGKLPLLKYLGLRWTFLDSIPNSVGGLPCLETLDVKHTNITCLPMSIWNSKKLRHLYMNEIYLDVSIQKQLASESLGNLLTLWGLLIGKKKPREDWLNRLIGLRKLALTCHFESLKEIIPWISKLMNLHSLKLRSIDEFSRPSSLELEAMSMPHKLSELYLLGKLSPDIGVLRLPQTLKMLTLSVSKLEKDPMSELGKLPNLSILRLFARSYLGKEMICEGKGFPELRVLKLWTLEELEQWTVQEGSMPRLRELEIRRCEKLKETGGWKRLTKTLKELILTNMPDALVKGIKQSKEWANVPVIVNIWDFAPLPARENGANSFRIEEIVEELGTTHLGST</sequence>
<dbReference type="SUPFAM" id="SSF52540">
    <property type="entry name" value="P-loop containing nucleoside triphosphate hydrolases"/>
    <property type="match status" value="1"/>
</dbReference>
<dbReference type="Pfam" id="PF23598">
    <property type="entry name" value="LRR_14"/>
    <property type="match status" value="1"/>
</dbReference>
<evidence type="ECO:0008006" key="9">
    <source>
        <dbReference type="Google" id="ProtNLM"/>
    </source>
</evidence>
<evidence type="ECO:0000313" key="7">
    <source>
        <dbReference type="EMBL" id="CAK7323733.1"/>
    </source>
</evidence>
<dbReference type="InterPro" id="IPR042197">
    <property type="entry name" value="Apaf_helical"/>
</dbReference>
<feature type="compositionally biased region" description="Polar residues" evidence="3">
    <location>
        <begin position="219"/>
        <end position="242"/>
    </location>
</feature>
<dbReference type="PANTHER" id="PTHR23155">
    <property type="entry name" value="DISEASE RESISTANCE PROTEIN RP"/>
    <property type="match status" value="1"/>
</dbReference>
<dbReference type="InterPro" id="IPR036388">
    <property type="entry name" value="WH-like_DNA-bd_sf"/>
</dbReference>
<organism evidence="7 8">
    <name type="scientific">Dovyalis caffra</name>
    <dbReference type="NCBI Taxonomy" id="77055"/>
    <lineage>
        <taxon>Eukaryota</taxon>
        <taxon>Viridiplantae</taxon>
        <taxon>Streptophyta</taxon>
        <taxon>Embryophyta</taxon>
        <taxon>Tracheophyta</taxon>
        <taxon>Spermatophyta</taxon>
        <taxon>Magnoliopsida</taxon>
        <taxon>eudicotyledons</taxon>
        <taxon>Gunneridae</taxon>
        <taxon>Pentapetalae</taxon>
        <taxon>rosids</taxon>
        <taxon>fabids</taxon>
        <taxon>Malpighiales</taxon>
        <taxon>Salicaceae</taxon>
        <taxon>Flacourtieae</taxon>
        <taxon>Dovyalis</taxon>
    </lineage>
</organism>
<dbReference type="GO" id="GO:0043531">
    <property type="term" value="F:ADP binding"/>
    <property type="evidence" value="ECO:0007669"/>
    <property type="project" value="InterPro"/>
</dbReference>
<dbReference type="InterPro" id="IPR032675">
    <property type="entry name" value="LRR_dom_sf"/>
</dbReference>
<dbReference type="Gene3D" id="1.10.8.430">
    <property type="entry name" value="Helical domain of apoptotic protease-activating factors"/>
    <property type="match status" value="1"/>
</dbReference>
<dbReference type="Pfam" id="PF00931">
    <property type="entry name" value="NB-ARC"/>
    <property type="match status" value="1"/>
</dbReference>
<feature type="domain" description="Disease resistance protein winged helix" evidence="5">
    <location>
        <begin position="517"/>
        <end position="584"/>
    </location>
</feature>
<feature type="compositionally biased region" description="Basic and acidic residues" evidence="3">
    <location>
        <begin position="131"/>
        <end position="141"/>
    </location>
</feature>
<feature type="compositionally biased region" description="Polar residues" evidence="3">
    <location>
        <begin position="178"/>
        <end position="193"/>
    </location>
</feature>
<feature type="region of interest" description="Disordered" evidence="3">
    <location>
        <begin position="131"/>
        <end position="253"/>
    </location>
</feature>
<dbReference type="PANTHER" id="PTHR23155:SF955">
    <property type="entry name" value="AAA+ ATPASE DOMAIN-CONTAINING PROTEIN"/>
    <property type="match status" value="1"/>
</dbReference>
<proteinExistence type="predicted"/>
<protein>
    <recommendedName>
        <fullName evidence="9">NB-ARC domain-containing protein</fullName>
    </recommendedName>
</protein>
<keyword evidence="8" id="KW-1185">Reference proteome</keyword>
<dbReference type="InterPro" id="IPR058922">
    <property type="entry name" value="WHD_DRP"/>
</dbReference>
<evidence type="ECO:0000256" key="2">
    <source>
        <dbReference type="ARBA" id="ARBA00022821"/>
    </source>
</evidence>
<dbReference type="InterPro" id="IPR027417">
    <property type="entry name" value="P-loop_NTPase"/>
</dbReference>
<keyword evidence="1" id="KW-0677">Repeat</keyword>
<evidence type="ECO:0000259" key="4">
    <source>
        <dbReference type="Pfam" id="PF00931"/>
    </source>
</evidence>
<feature type="domain" description="Disease resistance R13L4/SHOC-2-like LRR" evidence="6">
    <location>
        <begin position="663"/>
        <end position="947"/>
    </location>
</feature>
<dbReference type="EMBL" id="CAWUPB010000131">
    <property type="protein sequence ID" value="CAK7323733.1"/>
    <property type="molecule type" value="Genomic_DNA"/>
</dbReference>
<evidence type="ECO:0000256" key="1">
    <source>
        <dbReference type="ARBA" id="ARBA00022737"/>
    </source>
</evidence>
<dbReference type="Gene3D" id="3.80.10.10">
    <property type="entry name" value="Ribonuclease Inhibitor"/>
    <property type="match status" value="2"/>
</dbReference>
<dbReference type="Gene3D" id="1.10.10.10">
    <property type="entry name" value="Winged helix-like DNA-binding domain superfamily/Winged helix DNA-binding domain"/>
    <property type="match status" value="1"/>
</dbReference>
<evidence type="ECO:0000259" key="5">
    <source>
        <dbReference type="Pfam" id="PF23559"/>
    </source>
</evidence>
<feature type="compositionally biased region" description="Polar residues" evidence="3">
    <location>
        <begin position="154"/>
        <end position="166"/>
    </location>
</feature>
<dbReference type="InterPro" id="IPR044974">
    <property type="entry name" value="Disease_R_plants"/>
</dbReference>
<dbReference type="InterPro" id="IPR002182">
    <property type="entry name" value="NB-ARC"/>
</dbReference>